<dbReference type="PATRIC" id="fig|1401328.3.peg.50"/>
<protein>
    <recommendedName>
        <fullName evidence="7">tRNA (guanine-N(7)-)-methyltransferase</fullName>
        <ecNumber evidence="7">2.1.1.33</ecNumber>
    </recommendedName>
    <alternativeName>
        <fullName evidence="7">tRNA (guanine(46)-N(7))-methyltransferase</fullName>
    </alternativeName>
    <alternativeName>
        <fullName evidence="7">tRNA(m7G46)-methyltransferase</fullName>
    </alternativeName>
</protein>
<dbReference type="EC" id="2.1.1.33" evidence="7"/>
<evidence type="ECO:0000256" key="2">
    <source>
        <dbReference type="ARBA" id="ARBA00003015"/>
    </source>
</evidence>
<dbReference type="eggNOG" id="COG0220">
    <property type="taxonomic scope" value="Bacteria"/>
</dbReference>
<feature type="binding site" evidence="7">
    <location>
        <position position="66"/>
    </location>
    <ligand>
        <name>S-adenosyl-L-methionine</name>
        <dbReference type="ChEBI" id="CHEBI:59789"/>
    </ligand>
</feature>
<dbReference type="GO" id="GO:0008176">
    <property type="term" value="F:tRNA (guanine(46)-N7)-methyltransferase activity"/>
    <property type="evidence" value="ECO:0007669"/>
    <property type="project" value="UniProtKB-UniRule"/>
</dbReference>
<dbReference type="InterPro" id="IPR055361">
    <property type="entry name" value="tRNA_methyltr_TrmB_bact"/>
</dbReference>
<evidence type="ECO:0000256" key="3">
    <source>
        <dbReference type="ARBA" id="ARBA00022603"/>
    </source>
</evidence>
<feature type="binding site" evidence="7">
    <location>
        <position position="144"/>
    </location>
    <ligand>
        <name>substrate</name>
    </ligand>
</feature>
<feature type="binding site" evidence="7">
    <location>
        <position position="140"/>
    </location>
    <ligand>
        <name>S-adenosyl-L-methionine</name>
        <dbReference type="ChEBI" id="CHEBI:59789"/>
    </ligand>
</feature>
<dbReference type="AlphaFoldDB" id="V9TVF5"/>
<comment type="function">
    <text evidence="2 7">Catalyzes the formation of N(7)-methylguanine at position 46 (m7G46) in tRNA.</text>
</comment>
<evidence type="ECO:0000256" key="1">
    <source>
        <dbReference type="ARBA" id="ARBA00000142"/>
    </source>
</evidence>
<evidence type="ECO:0000256" key="7">
    <source>
        <dbReference type="HAMAP-Rule" id="MF_01057"/>
    </source>
</evidence>
<comment type="catalytic activity">
    <reaction evidence="1 7">
        <text>guanosine(46) in tRNA + S-adenosyl-L-methionine = N(7)-methylguanosine(46) in tRNA + S-adenosyl-L-homocysteine</text>
        <dbReference type="Rhea" id="RHEA:42708"/>
        <dbReference type="Rhea" id="RHEA-COMP:10188"/>
        <dbReference type="Rhea" id="RHEA-COMP:10189"/>
        <dbReference type="ChEBI" id="CHEBI:57856"/>
        <dbReference type="ChEBI" id="CHEBI:59789"/>
        <dbReference type="ChEBI" id="CHEBI:74269"/>
        <dbReference type="ChEBI" id="CHEBI:74480"/>
        <dbReference type="EC" id="2.1.1.33"/>
    </reaction>
</comment>
<evidence type="ECO:0000256" key="5">
    <source>
        <dbReference type="ARBA" id="ARBA00022691"/>
    </source>
</evidence>
<dbReference type="HAMAP" id="MF_01057">
    <property type="entry name" value="tRNA_methyltr_TrmB"/>
    <property type="match status" value="1"/>
</dbReference>
<dbReference type="Pfam" id="PF02390">
    <property type="entry name" value="Methyltransf_4"/>
    <property type="match status" value="1"/>
</dbReference>
<evidence type="ECO:0000313" key="9">
    <source>
        <dbReference type="Proteomes" id="UP000018700"/>
    </source>
</evidence>
<dbReference type="OrthoDB" id="9802090at2"/>
<dbReference type="SUPFAM" id="SSF53335">
    <property type="entry name" value="S-adenosyl-L-methionine-dependent methyltransferases"/>
    <property type="match status" value="1"/>
</dbReference>
<dbReference type="PANTHER" id="PTHR23417">
    <property type="entry name" value="3-DEOXY-D-MANNO-OCTULOSONIC-ACID TRANSFERASE/TRNA GUANINE-N 7 - -METHYLTRANSFERASE"/>
    <property type="match status" value="1"/>
</dbReference>
<sequence length="239" mass="27886">MFELNVVSKKRHQLFGRRKGRNLSASMKLLIEQELPCRLVPVFESSVAIVEPSEWFPNKPSAVWLEIGFGGGEHLAWQAMKNPTVALVGCEPFLNGIASLLRHLSKIEGDRVRIYPDDARDMLDLLPDQCLERIFILHSDPWPKRRHHYRRIIQHKTIDQLYNLLKPGGVLRMSTDQPDYVIWILARITAHADFRWTGRSIDDFTQSRKDWPETRYEAKGRKEKRIPTYIEFCKPVEAN</sequence>
<keyword evidence="9" id="KW-1185">Reference proteome</keyword>
<feature type="binding site" evidence="7">
    <location>
        <position position="176"/>
    </location>
    <ligand>
        <name>substrate</name>
    </ligand>
</feature>
<reference evidence="8 9" key="1">
    <citation type="journal article" date="2013" name="PLoS ONE">
        <title>Bacterial endosymbiosis in a chordate host: long-term co-evolution and conservation of secondary metabolism.</title>
        <authorList>
            <person name="Kwan J.C."/>
            <person name="Schmidt E.W."/>
        </authorList>
    </citation>
    <scope>NUCLEOTIDE SEQUENCE [LARGE SCALE GENOMIC DNA]</scope>
    <source>
        <strain evidence="9">faulkneri L5</strain>
    </source>
</reference>
<name>V9TVF5_9PROT</name>
<dbReference type="PANTHER" id="PTHR23417:SF14">
    <property type="entry name" value="PENTACOTRIPEPTIDE-REPEAT REGION OF PRORP DOMAIN-CONTAINING PROTEIN"/>
    <property type="match status" value="1"/>
</dbReference>
<keyword evidence="5 7" id="KW-0949">S-adenosyl-L-methionine</keyword>
<evidence type="ECO:0000313" key="8">
    <source>
        <dbReference type="EMBL" id="AHC73300.1"/>
    </source>
</evidence>
<dbReference type="PROSITE" id="PS51625">
    <property type="entry name" value="SAM_MT_TRMB"/>
    <property type="match status" value="1"/>
</dbReference>
<dbReference type="KEGG" id="efk:P856_50"/>
<accession>V9TVF5</accession>
<dbReference type="STRING" id="1401328.P856_50"/>
<dbReference type="UniPathway" id="UPA00989"/>
<dbReference type="HOGENOM" id="CLU_050910_0_3_5"/>
<evidence type="ECO:0000256" key="4">
    <source>
        <dbReference type="ARBA" id="ARBA00022679"/>
    </source>
</evidence>
<feature type="binding site" evidence="7">
    <location>
        <begin position="214"/>
        <end position="217"/>
    </location>
    <ligand>
        <name>substrate</name>
    </ligand>
</feature>
<dbReference type="Gene3D" id="3.40.50.150">
    <property type="entry name" value="Vaccinia Virus protein VP39"/>
    <property type="match status" value="1"/>
</dbReference>
<evidence type="ECO:0000256" key="6">
    <source>
        <dbReference type="ARBA" id="ARBA00022694"/>
    </source>
</evidence>
<dbReference type="GO" id="GO:0043527">
    <property type="term" value="C:tRNA methyltransferase complex"/>
    <property type="evidence" value="ECO:0007669"/>
    <property type="project" value="TreeGrafter"/>
</dbReference>
<organism evidence="8 9">
    <name type="scientific">Candidatus Endolissoclinum faulkneri L5</name>
    <dbReference type="NCBI Taxonomy" id="1401328"/>
    <lineage>
        <taxon>Bacteria</taxon>
        <taxon>Pseudomonadati</taxon>
        <taxon>Pseudomonadota</taxon>
        <taxon>Alphaproteobacteria</taxon>
        <taxon>Rhodospirillales</taxon>
        <taxon>Rhodospirillaceae</taxon>
        <taxon>Candidatus Endolissoclinum</taxon>
    </lineage>
</organism>
<dbReference type="Proteomes" id="UP000018700">
    <property type="component" value="Chromosome"/>
</dbReference>
<proteinExistence type="inferred from homology"/>
<keyword evidence="4 7" id="KW-0808">Transferase</keyword>
<gene>
    <name evidence="7 8" type="primary">trmB</name>
    <name evidence="8" type="ORF">P856_50</name>
</gene>
<feature type="binding site" evidence="7">
    <location>
        <position position="91"/>
    </location>
    <ligand>
        <name>S-adenosyl-L-methionine</name>
        <dbReference type="ChEBI" id="CHEBI:59789"/>
    </ligand>
</feature>
<feature type="binding site" evidence="7">
    <location>
        <position position="118"/>
    </location>
    <ligand>
        <name>S-adenosyl-L-methionine</name>
        <dbReference type="ChEBI" id="CHEBI:59789"/>
    </ligand>
</feature>
<dbReference type="InterPro" id="IPR029063">
    <property type="entry name" value="SAM-dependent_MTases_sf"/>
</dbReference>
<comment type="pathway">
    <text evidence="7">tRNA modification; N(7)-methylguanine-tRNA biosynthesis.</text>
</comment>
<comment type="caution">
    <text evidence="7">Lacks conserved residue(s) required for the propagation of feature annotation.</text>
</comment>
<keyword evidence="3 7" id="KW-0489">Methyltransferase</keyword>
<dbReference type="EMBL" id="CP006745">
    <property type="protein sequence ID" value="AHC73300.1"/>
    <property type="molecule type" value="Genomic_DNA"/>
</dbReference>
<comment type="similarity">
    <text evidence="7">Belongs to the class I-like SAM-binding methyltransferase superfamily. TrmB family.</text>
</comment>
<dbReference type="InterPro" id="IPR003358">
    <property type="entry name" value="tRNA_(Gua-N-7)_MeTrfase_Trmb"/>
</dbReference>
<keyword evidence="6 7" id="KW-0819">tRNA processing</keyword>